<evidence type="ECO:0000256" key="4">
    <source>
        <dbReference type="ARBA" id="ARBA00022989"/>
    </source>
</evidence>
<protein>
    <recommendedName>
        <fullName evidence="8">TM2 domain-containing protein</fullName>
    </recommendedName>
</protein>
<evidence type="ECO:0000256" key="6">
    <source>
        <dbReference type="ARBA" id="ARBA00023180"/>
    </source>
</evidence>
<dbReference type="GO" id="GO:0016020">
    <property type="term" value="C:membrane"/>
    <property type="evidence" value="ECO:0007669"/>
    <property type="project" value="UniProtKB-SubCell"/>
</dbReference>
<dbReference type="PANTHER" id="PTHR21016">
    <property type="entry name" value="BETA-AMYLOID BINDING PROTEIN-RELATED"/>
    <property type="match status" value="1"/>
</dbReference>
<sequence length="76" mass="8328">MENQITLQKSDKNFIATLLLCFFLGGLGIHRFYTGKTGTGILMILTLGGFGIWILIDLIMIALGSFKDSNGLYVKA</sequence>
<evidence type="ECO:0000256" key="1">
    <source>
        <dbReference type="ARBA" id="ARBA00004141"/>
    </source>
</evidence>
<evidence type="ECO:0000256" key="2">
    <source>
        <dbReference type="ARBA" id="ARBA00022692"/>
    </source>
</evidence>
<comment type="caution">
    <text evidence="9">The sequence shown here is derived from an EMBL/GenBank/DDBJ whole genome shotgun (WGS) entry which is preliminary data.</text>
</comment>
<name>A0A2N3HZ98_9BACT</name>
<dbReference type="Pfam" id="PF05154">
    <property type="entry name" value="TM2"/>
    <property type="match status" value="1"/>
</dbReference>
<keyword evidence="5 7" id="KW-0472">Membrane</keyword>
<organism evidence="9 10">
    <name type="scientific">Labilibaculum filiforme</name>
    <dbReference type="NCBI Taxonomy" id="1940526"/>
    <lineage>
        <taxon>Bacteria</taxon>
        <taxon>Pseudomonadati</taxon>
        <taxon>Bacteroidota</taxon>
        <taxon>Bacteroidia</taxon>
        <taxon>Marinilabiliales</taxon>
        <taxon>Marinifilaceae</taxon>
        <taxon>Labilibaculum</taxon>
    </lineage>
</organism>
<dbReference type="InterPro" id="IPR050932">
    <property type="entry name" value="TM2D1-3-like"/>
</dbReference>
<feature type="domain" description="TM2" evidence="8">
    <location>
        <begin position="11"/>
        <end position="59"/>
    </location>
</feature>
<feature type="transmembrane region" description="Helical" evidence="7">
    <location>
        <begin position="39"/>
        <end position="63"/>
    </location>
</feature>
<dbReference type="Proteomes" id="UP000233535">
    <property type="component" value="Unassembled WGS sequence"/>
</dbReference>
<proteinExistence type="predicted"/>
<dbReference type="AlphaFoldDB" id="A0A2N3HZ98"/>
<keyword evidence="6" id="KW-0325">Glycoprotein</keyword>
<dbReference type="RefSeq" id="WP_101260986.1">
    <property type="nucleotide sequence ID" value="NZ_MVDD01000005.1"/>
</dbReference>
<keyword evidence="4 7" id="KW-1133">Transmembrane helix</keyword>
<keyword evidence="2 7" id="KW-0812">Transmembrane</keyword>
<gene>
    <name evidence="9" type="ORF">BZG02_08405</name>
</gene>
<dbReference type="InterPro" id="IPR007829">
    <property type="entry name" value="TM2"/>
</dbReference>
<evidence type="ECO:0000313" key="9">
    <source>
        <dbReference type="EMBL" id="PKQ63398.1"/>
    </source>
</evidence>
<keyword evidence="3" id="KW-0732">Signal</keyword>
<feature type="transmembrane region" description="Helical" evidence="7">
    <location>
        <begin position="12"/>
        <end position="33"/>
    </location>
</feature>
<comment type="subcellular location">
    <subcellularLocation>
        <location evidence="1">Membrane</location>
        <topology evidence="1">Multi-pass membrane protein</topology>
    </subcellularLocation>
</comment>
<evidence type="ECO:0000256" key="5">
    <source>
        <dbReference type="ARBA" id="ARBA00023136"/>
    </source>
</evidence>
<dbReference type="EMBL" id="MVDD01000005">
    <property type="protein sequence ID" value="PKQ63398.1"/>
    <property type="molecule type" value="Genomic_DNA"/>
</dbReference>
<evidence type="ECO:0000256" key="7">
    <source>
        <dbReference type="SAM" id="Phobius"/>
    </source>
</evidence>
<accession>A0A2N3HZ98</accession>
<reference evidence="9 10" key="1">
    <citation type="journal article" date="2017" name="Front. Microbiol.">
        <title>Labilibaculum manganireducens gen. nov., sp. nov. and Labilibaculum filiforme sp. nov., Novel Bacteroidetes Isolated from Subsurface Sediments of the Baltic Sea.</title>
        <authorList>
            <person name="Vandieken V."/>
            <person name="Marshall I.P."/>
            <person name="Niemann H."/>
            <person name="Engelen B."/>
            <person name="Cypionka H."/>
        </authorList>
    </citation>
    <scope>NUCLEOTIDE SEQUENCE [LARGE SCALE GENOMIC DNA]</scope>
    <source>
        <strain evidence="9 10">59.16B</strain>
    </source>
</reference>
<evidence type="ECO:0000259" key="8">
    <source>
        <dbReference type="Pfam" id="PF05154"/>
    </source>
</evidence>
<keyword evidence="10" id="KW-1185">Reference proteome</keyword>
<evidence type="ECO:0000313" key="10">
    <source>
        <dbReference type="Proteomes" id="UP000233535"/>
    </source>
</evidence>
<dbReference type="PANTHER" id="PTHR21016:SF7">
    <property type="entry name" value="TM2 DOMAIN-CONTAINING PROTEIN 3"/>
    <property type="match status" value="1"/>
</dbReference>
<evidence type="ECO:0000256" key="3">
    <source>
        <dbReference type="ARBA" id="ARBA00022729"/>
    </source>
</evidence>